<evidence type="ECO:0000313" key="11">
    <source>
        <dbReference type="Proteomes" id="UP000186385"/>
    </source>
</evidence>
<dbReference type="AlphaFoldDB" id="A0A1N7CM30"/>
<keyword evidence="2 5" id="KW-0694">RNA-binding</keyword>
<evidence type="ECO:0000256" key="6">
    <source>
        <dbReference type="SAM" id="MobiDB-lite"/>
    </source>
</evidence>
<dbReference type="STRING" id="1017273.SAMN05443094_11423"/>
<comment type="subunit">
    <text evidence="5">Part of the 50S ribosomal subunit; part of the 5S rRNA/L5/L18/L25 subcomplex. Contacts the 5S rRNA. Binds to the 5S rRNA independently of L5 and L18.</text>
</comment>
<feature type="domain" description="Large ribosomal subunit protein bL25 beta" evidence="8">
    <location>
        <begin position="98"/>
        <end position="181"/>
    </location>
</feature>
<reference evidence="12" key="2">
    <citation type="submission" date="2017-03" db="EMBL/GenBank/DDBJ databases">
        <title>Bacillus sp. V-88(T) DSM27956, whole genome shotgun sequencing project.</title>
        <authorList>
            <person name="Dastager S.G."/>
            <person name="Neurgaonkar P.S."/>
            <person name="Dharne M.S."/>
        </authorList>
    </citation>
    <scope>NUCLEOTIDE SEQUENCE [LARGE SCALE GENOMIC DNA]</scope>
    <source>
        <strain evidence="12">DSM 25145</strain>
    </source>
</reference>
<comment type="function">
    <text evidence="5">This is one of the proteins that binds to the 5S RNA in the ribosome where it forms part of the central protuberance.</text>
</comment>
<dbReference type="InterPro" id="IPR001021">
    <property type="entry name" value="Ribosomal_bL25_long"/>
</dbReference>
<sequence length="212" mass="23001">MSKLQAKKREGFTRAALTEIRTAGSFPAVVYGKGVESAPVSVEETEFIKVIREVGRNGLISLNVDGKTHDVVLQEYQQDPIKGFIVHADFLSVDRSSEITSQVRVDIEGEAVGAKEGGVIQQPLFELTVTAKVSEFPEHVSVDVSELAIGDSISVGDIRDKHSFTIEHEDEETVVSVLPPQKLEEETEDAEAGEGSEGEESDASAEEETKES</sequence>
<feature type="region of interest" description="Disordered" evidence="6">
    <location>
        <begin position="169"/>
        <end position="212"/>
    </location>
</feature>
<evidence type="ECO:0000313" key="10">
    <source>
        <dbReference type="EMBL" id="SIR64603.1"/>
    </source>
</evidence>
<evidence type="ECO:0000313" key="12">
    <source>
        <dbReference type="Proteomes" id="UP000215545"/>
    </source>
</evidence>
<protein>
    <recommendedName>
        <fullName evidence="5">Large ribosomal subunit protein bL25</fullName>
    </recommendedName>
    <alternativeName>
        <fullName evidence="5">General stress protein CTC</fullName>
    </alternativeName>
</protein>
<dbReference type="GO" id="GO:0022625">
    <property type="term" value="C:cytosolic large ribosomal subunit"/>
    <property type="evidence" value="ECO:0007669"/>
    <property type="project" value="TreeGrafter"/>
</dbReference>
<dbReference type="GO" id="GO:0006412">
    <property type="term" value="P:translation"/>
    <property type="evidence" value="ECO:0007669"/>
    <property type="project" value="UniProtKB-UniRule"/>
</dbReference>
<dbReference type="PANTHER" id="PTHR33284">
    <property type="entry name" value="RIBOSOMAL PROTEIN L25/GLN-TRNA SYNTHETASE, ANTI-CODON-BINDING DOMAIN-CONTAINING PROTEIN"/>
    <property type="match status" value="1"/>
</dbReference>
<keyword evidence="3 5" id="KW-0689">Ribosomal protein</keyword>
<feature type="compositionally biased region" description="Acidic residues" evidence="6">
    <location>
        <begin position="185"/>
        <end position="212"/>
    </location>
</feature>
<dbReference type="Proteomes" id="UP000186385">
    <property type="component" value="Unassembled WGS sequence"/>
</dbReference>
<keyword evidence="12" id="KW-1185">Reference proteome</keyword>
<name>A0A1N7CM30_9BACI</name>
<dbReference type="NCBIfam" id="NF004133">
    <property type="entry name" value="PRK05618.2-4"/>
    <property type="match status" value="1"/>
</dbReference>
<evidence type="ECO:0000256" key="3">
    <source>
        <dbReference type="ARBA" id="ARBA00022980"/>
    </source>
</evidence>
<dbReference type="Pfam" id="PF01386">
    <property type="entry name" value="Ribosomal_L25p"/>
    <property type="match status" value="1"/>
</dbReference>
<reference evidence="9" key="3">
    <citation type="submission" date="2017-03" db="EMBL/GenBank/DDBJ databases">
        <authorList>
            <person name="Dastager S.G."/>
            <person name="Neurgaonkar P.S."/>
            <person name="Dharne M.S."/>
        </authorList>
    </citation>
    <scope>NUCLEOTIDE SEQUENCE</scope>
    <source>
        <strain evidence="9">DSM 25145</strain>
    </source>
</reference>
<dbReference type="OrthoDB" id="9790002at2"/>
<dbReference type="SUPFAM" id="SSF50715">
    <property type="entry name" value="Ribosomal protein L25-like"/>
    <property type="match status" value="1"/>
</dbReference>
<dbReference type="PANTHER" id="PTHR33284:SF1">
    <property type="entry name" value="RIBOSOMAL PROTEIN L25_GLN-TRNA SYNTHETASE, ANTI-CODON-BINDING DOMAIN-CONTAINING PROTEIN"/>
    <property type="match status" value="1"/>
</dbReference>
<evidence type="ECO:0000256" key="1">
    <source>
        <dbReference type="ARBA" id="ARBA00022730"/>
    </source>
</evidence>
<dbReference type="RefSeq" id="WP_045850861.1">
    <property type="nucleotide sequence ID" value="NZ_FTLX01000014.1"/>
</dbReference>
<feature type="domain" description="Large ribosomal subunit protein bL25 L25" evidence="7">
    <location>
        <begin position="4"/>
        <end position="90"/>
    </location>
</feature>
<accession>A0A1N7CM30</accession>
<dbReference type="HAMAP" id="MF_01334">
    <property type="entry name" value="Ribosomal_bL25_CTC"/>
    <property type="match status" value="1"/>
</dbReference>
<dbReference type="Gene3D" id="2.170.120.20">
    <property type="entry name" value="Ribosomal protein L25, beta domain"/>
    <property type="match status" value="1"/>
</dbReference>
<dbReference type="InterPro" id="IPR029751">
    <property type="entry name" value="Ribosomal_L25_dom"/>
</dbReference>
<proteinExistence type="inferred from homology"/>
<dbReference type="InterPro" id="IPR037121">
    <property type="entry name" value="Ribosomal_bL25_C"/>
</dbReference>
<reference evidence="10 11" key="1">
    <citation type="submission" date="2017-01" db="EMBL/GenBank/DDBJ databases">
        <authorList>
            <person name="Mah S.A."/>
            <person name="Swanson W.J."/>
            <person name="Moy G.W."/>
            <person name="Vacquier V.D."/>
        </authorList>
    </citation>
    <scope>NUCLEOTIDE SEQUENCE [LARGE SCALE GENOMIC DNA]</scope>
    <source>
        <strain evidence="10 11">NIO-1016</strain>
    </source>
</reference>
<evidence type="ECO:0000313" key="9">
    <source>
        <dbReference type="EMBL" id="OXS73636.1"/>
    </source>
</evidence>
<evidence type="ECO:0000256" key="5">
    <source>
        <dbReference type="HAMAP-Rule" id="MF_01334"/>
    </source>
</evidence>
<evidence type="ECO:0000259" key="8">
    <source>
        <dbReference type="Pfam" id="PF14693"/>
    </source>
</evidence>
<dbReference type="InterPro" id="IPR020056">
    <property type="entry name" value="Rbsml_bL25/Gln-tRNA_synth_N"/>
</dbReference>
<keyword evidence="4 5" id="KW-0687">Ribonucleoprotein</keyword>
<dbReference type="InterPro" id="IPR020930">
    <property type="entry name" value="Ribosomal_uL5_bac-type"/>
</dbReference>
<organism evidence="10 11">
    <name type="scientific">Domibacillus enclensis</name>
    <dbReference type="NCBI Taxonomy" id="1017273"/>
    <lineage>
        <taxon>Bacteria</taxon>
        <taxon>Bacillati</taxon>
        <taxon>Bacillota</taxon>
        <taxon>Bacilli</taxon>
        <taxon>Bacillales</taxon>
        <taxon>Bacillaceae</taxon>
        <taxon>Domibacillus</taxon>
    </lineage>
</organism>
<evidence type="ECO:0000256" key="4">
    <source>
        <dbReference type="ARBA" id="ARBA00023274"/>
    </source>
</evidence>
<dbReference type="EMBL" id="MWSK01000014">
    <property type="protein sequence ID" value="OXS73636.1"/>
    <property type="molecule type" value="Genomic_DNA"/>
</dbReference>
<dbReference type="EMBL" id="FTLX01000014">
    <property type="protein sequence ID" value="SIR64603.1"/>
    <property type="molecule type" value="Genomic_DNA"/>
</dbReference>
<dbReference type="Proteomes" id="UP000215545">
    <property type="component" value="Unassembled WGS sequence"/>
</dbReference>
<evidence type="ECO:0000256" key="2">
    <source>
        <dbReference type="ARBA" id="ARBA00022884"/>
    </source>
</evidence>
<evidence type="ECO:0000259" key="7">
    <source>
        <dbReference type="Pfam" id="PF01386"/>
    </source>
</evidence>
<dbReference type="InterPro" id="IPR011035">
    <property type="entry name" value="Ribosomal_bL25/Gln-tRNA_synth"/>
</dbReference>
<dbReference type="GO" id="GO:0008097">
    <property type="term" value="F:5S rRNA binding"/>
    <property type="evidence" value="ECO:0007669"/>
    <property type="project" value="InterPro"/>
</dbReference>
<dbReference type="GO" id="GO:0003735">
    <property type="term" value="F:structural constituent of ribosome"/>
    <property type="evidence" value="ECO:0007669"/>
    <property type="project" value="InterPro"/>
</dbReference>
<dbReference type="Pfam" id="PF14693">
    <property type="entry name" value="Ribosomal_TL5_C"/>
    <property type="match status" value="1"/>
</dbReference>
<dbReference type="Gene3D" id="2.40.240.10">
    <property type="entry name" value="Ribosomal Protein L25, Chain P"/>
    <property type="match status" value="1"/>
</dbReference>
<dbReference type="CDD" id="cd00495">
    <property type="entry name" value="Ribosomal_L25_TL5_CTC"/>
    <property type="match status" value="1"/>
</dbReference>
<dbReference type="NCBIfam" id="TIGR00731">
    <property type="entry name" value="bL25_bact_ctc"/>
    <property type="match status" value="1"/>
</dbReference>
<comment type="similarity">
    <text evidence="5">Belongs to the bacterial ribosomal protein bL25 family. CTC subfamily.</text>
</comment>
<keyword evidence="1 5" id="KW-0699">rRNA-binding</keyword>
<gene>
    <name evidence="5" type="primary">rplY</name>
    <name evidence="5" type="synonym">ctc</name>
    <name evidence="9" type="ORF">B1B05_18200</name>
    <name evidence="10" type="ORF">SAMN05443094_11423</name>
</gene>
<dbReference type="InterPro" id="IPR020057">
    <property type="entry name" value="Ribosomal_bL25_b-dom"/>
</dbReference>